<evidence type="ECO:0000313" key="1">
    <source>
        <dbReference type="EMBL" id="QDU60538.1"/>
    </source>
</evidence>
<evidence type="ECO:0008006" key="3">
    <source>
        <dbReference type="Google" id="ProtNLM"/>
    </source>
</evidence>
<dbReference type="Pfam" id="PF03745">
    <property type="entry name" value="DUF309"/>
    <property type="match status" value="1"/>
</dbReference>
<dbReference type="PANTHER" id="PTHR34796:SF1">
    <property type="entry name" value="EXPRESSED PROTEIN"/>
    <property type="match status" value="1"/>
</dbReference>
<dbReference type="KEGG" id="knv:Pan216_13800"/>
<name>A0A518B0M8_9BACT</name>
<dbReference type="InterPro" id="IPR023203">
    <property type="entry name" value="TTHA0068_sf"/>
</dbReference>
<dbReference type="SUPFAM" id="SSF140663">
    <property type="entry name" value="TTHA0068-like"/>
    <property type="match status" value="1"/>
</dbReference>
<dbReference type="Proteomes" id="UP000317093">
    <property type="component" value="Chromosome"/>
</dbReference>
<dbReference type="OrthoDB" id="165483at2"/>
<proteinExistence type="predicted"/>
<dbReference type="InterPro" id="IPR005500">
    <property type="entry name" value="DUF309"/>
</dbReference>
<evidence type="ECO:0000313" key="2">
    <source>
        <dbReference type="Proteomes" id="UP000317093"/>
    </source>
</evidence>
<dbReference type="EMBL" id="CP036279">
    <property type="protein sequence ID" value="QDU60538.1"/>
    <property type="molecule type" value="Genomic_DNA"/>
</dbReference>
<dbReference type="AlphaFoldDB" id="A0A518B0M8"/>
<dbReference type="Gene3D" id="1.10.3450.10">
    <property type="entry name" value="TTHA0068-like"/>
    <property type="match status" value="1"/>
</dbReference>
<dbReference type="PANTHER" id="PTHR34796">
    <property type="entry name" value="EXPRESSED PROTEIN"/>
    <property type="match status" value="1"/>
</dbReference>
<sequence length="141" mass="16321">MQLYHDDYLVGVRLFNRGDWFESHDAWEELWHNTAGGDRDFYQGLIQVAVGLCHLYNGNDEGARRMYSRATGYLQRFLPHHQGLDLDQFLVTLERCFAPVLEDDASERRPWDDALVPVIELDPAPTRWPEIPTTFDEGSPA</sequence>
<protein>
    <recommendedName>
        <fullName evidence="3">DUF309 domain-containing protein</fullName>
    </recommendedName>
</protein>
<organism evidence="1 2">
    <name type="scientific">Kolteria novifilia</name>
    <dbReference type="NCBI Taxonomy" id="2527975"/>
    <lineage>
        <taxon>Bacteria</taxon>
        <taxon>Pseudomonadati</taxon>
        <taxon>Planctomycetota</taxon>
        <taxon>Planctomycetia</taxon>
        <taxon>Kolteriales</taxon>
        <taxon>Kolteriaceae</taxon>
        <taxon>Kolteria</taxon>
    </lineage>
</organism>
<keyword evidence="2" id="KW-1185">Reference proteome</keyword>
<accession>A0A518B0M8</accession>
<reference evidence="1 2" key="1">
    <citation type="submission" date="2019-02" db="EMBL/GenBank/DDBJ databases">
        <title>Deep-cultivation of Planctomycetes and their phenomic and genomic characterization uncovers novel biology.</title>
        <authorList>
            <person name="Wiegand S."/>
            <person name="Jogler M."/>
            <person name="Boedeker C."/>
            <person name="Pinto D."/>
            <person name="Vollmers J."/>
            <person name="Rivas-Marin E."/>
            <person name="Kohn T."/>
            <person name="Peeters S.H."/>
            <person name="Heuer A."/>
            <person name="Rast P."/>
            <person name="Oberbeckmann S."/>
            <person name="Bunk B."/>
            <person name="Jeske O."/>
            <person name="Meyerdierks A."/>
            <person name="Storesund J.E."/>
            <person name="Kallscheuer N."/>
            <person name="Luecker S."/>
            <person name="Lage O.M."/>
            <person name="Pohl T."/>
            <person name="Merkel B.J."/>
            <person name="Hornburger P."/>
            <person name="Mueller R.-W."/>
            <person name="Bruemmer F."/>
            <person name="Labrenz M."/>
            <person name="Spormann A.M."/>
            <person name="Op den Camp H."/>
            <person name="Overmann J."/>
            <person name="Amann R."/>
            <person name="Jetten M.S.M."/>
            <person name="Mascher T."/>
            <person name="Medema M.H."/>
            <person name="Devos D.P."/>
            <person name="Kaster A.-K."/>
            <person name="Ovreas L."/>
            <person name="Rohde M."/>
            <person name="Galperin M.Y."/>
            <person name="Jogler C."/>
        </authorList>
    </citation>
    <scope>NUCLEOTIDE SEQUENCE [LARGE SCALE GENOMIC DNA]</scope>
    <source>
        <strain evidence="1 2">Pan216</strain>
    </source>
</reference>
<dbReference type="RefSeq" id="WP_145256534.1">
    <property type="nucleotide sequence ID" value="NZ_CP036279.1"/>
</dbReference>
<gene>
    <name evidence="1" type="ORF">Pan216_13800</name>
</gene>